<dbReference type="Gene3D" id="3.40.710.10">
    <property type="entry name" value="DD-peptidase/beta-lactamase superfamily"/>
    <property type="match status" value="1"/>
</dbReference>
<evidence type="ECO:0000313" key="2">
    <source>
        <dbReference type="EMBL" id="MFF0544913.1"/>
    </source>
</evidence>
<reference evidence="2 3" key="1">
    <citation type="submission" date="2024-10" db="EMBL/GenBank/DDBJ databases">
        <title>The Natural Products Discovery Center: Release of the First 8490 Sequenced Strains for Exploring Actinobacteria Biosynthetic Diversity.</title>
        <authorList>
            <person name="Kalkreuter E."/>
            <person name="Kautsar S.A."/>
            <person name="Yang D."/>
            <person name="Bader C.D."/>
            <person name="Teijaro C.N."/>
            <person name="Fluegel L."/>
            <person name="Davis C.M."/>
            <person name="Simpson J.R."/>
            <person name="Lauterbach L."/>
            <person name="Steele A.D."/>
            <person name="Gui C."/>
            <person name="Meng S."/>
            <person name="Li G."/>
            <person name="Viehrig K."/>
            <person name="Ye F."/>
            <person name="Su P."/>
            <person name="Kiefer A.F."/>
            <person name="Nichols A."/>
            <person name="Cepeda A.J."/>
            <person name="Yan W."/>
            <person name="Fan B."/>
            <person name="Jiang Y."/>
            <person name="Adhikari A."/>
            <person name="Zheng C.-J."/>
            <person name="Schuster L."/>
            <person name="Cowan T.M."/>
            <person name="Smanski M.J."/>
            <person name="Chevrette M.G."/>
            <person name="De Carvalho L.P.S."/>
            <person name="Shen B."/>
        </authorList>
    </citation>
    <scope>NUCLEOTIDE SEQUENCE [LARGE SCALE GENOMIC DNA]</scope>
    <source>
        <strain evidence="2 3">NPDC004045</strain>
    </source>
</reference>
<comment type="caution">
    <text evidence="2">The sequence shown here is derived from an EMBL/GenBank/DDBJ whole genome shotgun (WGS) entry which is preliminary data.</text>
</comment>
<dbReference type="InterPro" id="IPR001466">
    <property type="entry name" value="Beta-lactam-related"/>
</dbReference>
<keyword evidence="3" id="KW-1185">Reference proteome</keyword>
<dbReference type="Pfam" id="PF00144">
    <property type="entry name" value="Beta-lactamase"/>
    <property type="match status" value="1"/>
</dbReference>
<feature type="domain" description="Beta-lactamase-related" evidence="1">
    <location>
        <begin position="36"/>
        <end position="377"/>
    </location>
</feature>
<accession>A0ABW6PRE2</accession>
<dbReference type="EMBL" id="JBIAMX010000011">
    <property type="protein sequence ID" value="MFF0544913.1"/>
    <property type="molecule type" value="Genomic_DNA"/>
</dbReference>
<dbReference type="RefSeq" id="WP_387701402.1">
    <property type="nucleotide sequence ID" value="NZ_JBIAMX010000011.1"/>
</dbReference>
<dbReference type="PANTHER" id="PTHR43319">
    <property type="entry name" value="BETA-LACTAMASE-RELATED"/>
    <property type="match status" value="1"/>
</dbReference>
<dbReference type="PANTHER" id="PTHR43319:SF3">
    <property type="entry name" value="BETA-LACTAMASE-RELATED DOMAIN-CONTAINING PROTEIN"/>
    <property type="match status" value="1"/>
</dbReference>
<evidence type="ECO:0000313" key="3">
    <source>
        <dbReference type="Proteomes" id="UP001601444"/>
    </source>
</evidence>
<proteinExistence type="predicted"/>
<evidence type="ECO:0000259" key="1">
    <source>
        <dbReference type="Pfam" id="PF00144"/>
    </source>
</evidence>
<dbReference type="InterPro" id="IPR012338">
    <property type="entry name" value="Beta-lactam/transpept-like"/>
</dbReference>
<name>A0ABW6PRE2_9NOCA</name>
<sequence length="409" mass="42752">MEWPLPGLSNGPVPEVRGTAAPHYRELIDRFARLFAGGRGGGALSVYHHGLPVVDVWCGWADAAGTVPWRENHAALSYSTSKGITSTVLHVLAGRGLIDYAAPVADYWPEFGANGKSTITVAEALSHRAGLSRIGEFARSVDDLADHRLLEDRLAAAAPDRFRGIPAYHAISFGTLIGGIARGVTGRGMAELYRTELAEPLGIGDGLGLGAPAPGAGVALAEPFGSATPFGIPAADTVFRLGARTPIPGAGFLRAIYTDGIERLSHGPDPAILRGELPGANGVFTARAVGAVFAAIASESPLLSRPRVRAMSRVQTWLPDRNMLLPMGWRLGYHSFPVPGAPNSFGHIGFVGSGGWADPDSGLAVGFVHNWAPEVARLPRDQFVLFGLLPAAVRGAAAAGEPRDLPKAG</sequence>
<dbReference type="GO" id="GO:0016787">
    <property type="term" value="F:hydrolase activity"/>
    <property type="evidence" value="ECO:0007669"/>
    <property type="project" value="UniProtKB-KW"/>
</dbReference>
<protein>
    <submittedName>
        <fullName evidence="2">Serine hydrolase domain-containing protein</fullName>
    </submittedName>
</protein>
<organism evidence="2 3">
    <name type="scientific">Nocardia thailandica</name>
    <dbReference type="NCBI Taxonomy" id="257275"/>
    <lineage>
        <taxon>Bacteria</taxon>
        <taxon>Bacillati</taxon>
        <taxon>Actinomycetota</taxon>
        <taxon>Actinomycetes</taxon>
        <taxon>Mycobacteriales</taxon>
        <taxon>Nocardiaceae</taxon>
        <taxon>Nocardia</taxon>
    </lineage>
</organism>
<gene>
    <name evidence="2" type="ORF">ACFYTF_18960</name>
</gene>
<dbReference type="InterPro" id="IPR052907">
    <property type="entry name" value="Beta-lactamase/esterase"/>
</dbReference>
<keyword evidence="2" id="KW-0378">Hydrolase</keyword>
<dbReference type="SUPFAM" id="SSF56601">
    <property type="entry name" value="beta-lactamase/transpeptidase-like"/>
    <property type="match status" value="1"/>
</dbReference>
<dbReference type="Proteomes" id="UP001601444">
    <property type="component" value="Unassembled WGS sequence"/>
</dbReference>